<dbReference type="InterPro" id="IPR036404">
    <property type="entry name" value="Jacalin-like_lectin_dom_sf"/>
</dbReference>
<feature type="compositionally biased region" description="Acidic residues" evidence="1">
    <location>
        <begin position="733"/>
        <end position="746"/>
    </location>
</feature>
<evidence type="ECO:0000313" key="3">
    <source>
        <dbReference type="Proteomes" id="UP001595075"/>
    </source>
</evidence>
<gene>
    <name evidence="2" type="ORF">VTL71DRAFT_12275</name>
</gene>
<dbReference type="PANTHER" id="PTHR21054:SF2">
    <property type="entry name" value="MIP04191P"/>
    <property type="match status" value="1"/>
</dbReference>
<dbReference type="PANTHER" id="PTHR21054">
    <property type="entry name" value="ZINC METALLOPROTEINASE-RELATED"/>
    <property type="match status" value="1"/>
</dbReference>
<name>A0ABR4CM65_9HELO</name>
<dbReference type="EMBL" id="JAZHXI010000005">
    <property type="protein sequence ID" value="KAL2071040.1"/>
    <property type="molecule type" value="Genomic_DNA"/>
</dbReference>
<dbReference type="InterPro" id="IPR053002">
    <property type="entry name" value="Metalloproteinase_M10B"/>
</dbReference>
<feature type="region of interest" description="Disordered" evidence="1">
    <location>
        <begin position="725"/>
        <end position="746"/>
    </location>
</feature>
<organism evidence="2 3">
    <name type="scientific">Oculimacula yallundae</name>
    <dbReference type="NCBI Taxonomy" id="86028"/>
    <lineage>
        <taxon>Eukaryota</taxon>
        <taxon>Fungi</taxon>
        <taxon>Dikarya</taxon>
        <taxon>Ascomycota</taxon>
        <taxon>Pezizomycotina</taxon>
        <taxon>Leotiomycetes</taxon>
        <taxon>Helotiales</taxon>
        <taxon>Ploettnerulaceae</taxon>
        <taxon>Oculimacula</taxon>
    </lineage>
</organism>
<dbReference type="Gene3D" id="2.100.10.30">
    <property type="entry name" value="Jacalin-like lectin domain"/>
    <property type="match status" value="1"/>
</dbReference>
<evidence type="ECO:0008006" key="4">
    <source>
        <dbReference type="Google" id="ProtNLM"/>
    </source>
</evidence>
<evidence type="ECO:0000313" key="2">
    <source>
        <dbReference type="EMBL" id="KAL2071040.1"/>
    </source>
</evidence>
<comment type="caution">
    <text evidence="2">The sequence shown here is derived from an EMBL/GenBank/DDBJ whole genome shotgun (WGS) entry which is preliminary data.</text>
</comment>
<proteinExistence type="predicted"/>
<dbReference type="InterPro" id="IPR021917">
    <property type="entry name" value="Unchr_Zn-peptidase-like"/>
</dbReference>
<evidence type="ECO:0000256" key="1">
    <source>
        <dbReference type="SAM" id="MobiDB-lite"/>
    </source>
</evidence>
<accession>A0ABR4CM65</accession>
<dbReference type="Proteomes" id="UP001595075">
    <property type="component" value="Unassembled WGS sequence"/>
</dbReference>
<sequence length="746" mass="82517">MSAPISTPCVLLDNIYDGETVHQRALIIIGRCLDSGATADFIAIISQDPADATNFPTQNWPISKGLFKSLVVLLPGDNFLTLEHHHNGLQLASTTLKITHVPLLQTPPLHLAIMVAQDSPLLIDCPPHKRGAISSAHSDIDAAINKFRMTAYMWQAQTAEDMRAKGLGRRSFRFEEEWTTETLSREFQHPHKSSADHMRSTAKVHLICSDKTAEQIRDIQVAQQNPSAQRADQLHKYFENALKKHGGPFEFSAHPVVAGLILDSTFSAEQNIILGHAALGCSNPKGLSLGMFGSHLTYSWPRFMEEVSHSLLDTAIPGDTVGNDNGECGTMWEACSIGQGAFLHEVGHAFGASHTSGIMTRGYAQDWPKNFLSRTAYCTAKETDGATVIDGQTENDACWDLQDALSFRTLPHFRLPSDLVLSEEVLNAHPIAHVIPDQTPEEIAVLVISSLAQIARVEFNGEGEQFPTVELPRRELRFTAEELESRFTRTEKLKLSVIGMNGRTLDIANVWRLFSSVSYVKIPGSTVILQKKSVMAAETEERIEAIQSDGSWEWTVLLRERGLNNALYRATEIDSRVGCVLDGAVVYYEDGHETPCGPREDKRGRAHHFGGHASERFSIPEGDEITKVEVGVQSYELNGLRFHMSSGTKGGYLYKHNPIQTLEPAPGHKIIGFYGWSRWGQSFSEIMEFGIITAPRNVDLPMIMYDMSEFRNTDGGNALVLGVHAENSNSSGDEMDEDSDSDSTEY</sequence>
<reference evidence="2 3" key="1">
    <citation type="journal article" date="2024" name="Commun. Biol.">
        <title>Comparative genomic analysis of thermophilic fungi reveals convergent evolutionary adaptations and gene losses.</title>
        <authorList>
            <person name="Steindorff A.S."/>
            <person name="Aguilar-Pontes M.V."/>
            <person name="Robinson A.J."/>
            <person name="Andreopoulos B."/>
            <person name="LaButti K."/>
            <person name="Kuo A."/>
            <person name="Mondo S."/>
            <person name="Riley R."/>
            <person name="Otillar R."/>
            <person name="Haridas S."/>
            <person name="Lipzen A."/>
            <person name="Grimwood J."/>
            <person name="Schmutz J."/>
            <person name="Clum A."/>
            <person name="Reid I.D."/>
            <person name="Moisan M.C."/>
            <person name="Butler G."/>
            <person name="Nguyen T.T.M."/>
            <person name="Dewar K."/>
            <person name="Conant G."/>
            <person name="Drula E."/>
            <person name="Henrissat B."/>
            <person name="Hansel C."/>
            <person name="Singer S."/>
            <person name="Hutchinson M.I."/>
            <person name="de Vries R.P."/>
            <person name="Natvig D.O."/>
            <person name="Powell A.J."/>
            <person name="Tsang A."/>
            <person name="Grigoriev I.V."/>
        </authorList>
    </citation>
    <scope>NUCLEOTIDE SEQUENCE [LARGE SCALE GENOMIC DNA]</scope>
    <source>
        <strain evidence="2 3">CBS 494.80</strain>
    </source>
</reference>
<protein>
    <recommendedName>
        <fullName evidence="4">Zinc metalloproteinase</fullName>
    </recommendedName>
</protein>
<keyword evidence="3" id="KW-1185">Reference proteome</keyword>
<dbReference type="Pfam" id="PF12044">
    <property type="entry name" value="Metallopep"/>
    <property type="match status" value="1"/>
</dbReference>
<dbReference type="SUPFAM" id="SSF51101">
    <property type="entry name" value="Mannose-binding lectins"/>
    <property type="match status" value="1"/>
</dbReference>